<protein>
    <submittedName>
        <fullName evidence="8">ABC transporter permease protein</fullName>
    </submittedName>
</protein>
<evidence type="ECO:0000256" key="4">
    <source>
        <dbReference type="ARBA" id="ARBA00022989"/>
    </source>
</evidence>
<evidence type="ECO:0000256" key="6">
    <source>
        <dbReference type="SAM" id="Phobius"/>
    </source>
</evidence>
<dbReference type="InterPro" id="IPR003838">
    <property type="entry name" value="ABC3_permease_C"/>
</dbReference>
<evidence type="ECO:0000256" key="3">
    <source>
        <dbReference type="ARBA" id="ARBA00022692"/>
    </source>
</evidence>
<keyword evidence="5 6" id="KW-0472">Membrane</keyword>
<evidence type="ECO:0000256" key="2">
    <source>
        <dbReference type="ARBA" id="ARBA00022475"/>
    </source>
</evidence>
<dbReference type="AlphaFoldDB" id="A0A090VMK3"/>
<dbReference type="Pfam" id="PF02687">
    <property type="entry name" value="FtsX"/>
    <property type="match status" value="1"/>
</dbReference>
<dbReference type="EMBL" id="BBNR01000003">
    <property type="protein sequence ID" value="GAL65975.1"/>
    <property type="molecule type" value="Genomic_DNA"/>
</dbReference>
<evidence type="ECO:0000313" key="8">
    <source>
        <dbReference type="EMBL" id="GAL65975.1"/>
    </source>
</evidence>
<keyword evidence="2" id="KW-1003">Cell membrane</keyword>
<sequence length="60" mass="6592">MFVLNLIVLFVGSGTLIAGIMGISNIMVFIVKERTKEIGVRKALGASLDLLFPLFYSNLF</sequence>
<keyword evidence="3 6" id="KW-0812">Transmembrane</keyword>
<proteinExistence type="predicted"/>
<accession>A0A090VMK3</accession>
<reference evidence="8 9" key="1">
    <citation type="journal article" date="2014" name="Genome Announc.">
        <title>Draft Genome Sequence of Marine Flavobacterium Jejuia pallidilutea Strain 11shimoA1 and Pigmentation Mutants.</title>
        <authorList>
            <person name="Takatani N."/>
            <person name="Nakanishi M."/>
            <person name="Meirelles P."/>
            <person name="Mino S."/>
            <person name="Suda W."/>
            <person name="Oshima K."/>
            <person name="Hattori M."/>
            <person name="Ohkuma M."/>
            <person name="Hosokawa M."/>
            <person name="Miyashita K."/>
            <person name="Thompson F.L."/>
            <person name="Niwa A."/>
            <person name="Sawabe T."/>
            <person name="Sawabe T."/>
        </authorList>
    </citation>
    <scope>NUCLEOTIDE SEQUENCE [LARGE SCALE GENOMIC DNA]</scope>
    <source>
        <strain evidence="8 9">JCM 19301</strain>
    </source>
</reference>
<evidence type="ECO:0000256" key="1">
    <source>
        <dbReference type="ARBA" id="ARBA00004651"/>
    </source>
</evidence>
<feature type="domain" description="ABC3 transporter permease C-terminal" evidence="7">
    <location>
        <begin position="10"/>
        <end position="49"/>
    </location>
</feature>
<organism evidence="8 9">
    <name type="scientific">Jejuia pallidilutea</name>
    <dbReference type="NCBI Taxonomy" id="504487"/>
    <lineage>
        <taxon>Bacteria</taxon>
        <taxon>Pseudomonadati</taxon>
        <taxon>Bacteroidota</taxon>
        <taxon>Flavobacteriia</taxon>
        <taxon>Flavobacteriales</taxon>
        <taxon>Flavobacteriaceae</taxon>
        <taxon>Jejuia</taxon>
    </lineage>
</organism>
<name>A0A090VMK3_9FLAO</name>
<gene>
    <name evidence="8" type="ORF">JCM19301_540</name>
</gene>
<comment type="subcellular location">
    <subcellularLocation>
        <location evidence="1">Cell membrane</location>
        <topology evidence="1">Multi-pass membrane protein</topology>
    </subcellularLocation>
</comment>
<dbReference type="Proteomes" id="UP000029641">
    <property type="component" value="Unassembled WGS sequence"/>
</dbReference>
<evidence type="ECO:0000259" key="7">
    <source>
        <dbReference type="Pfam" id="PF02687"/>
    </source>
</evidence>
<keyword evidence="4 6" id="KW-1133">Transmembrane helix</keyword>
<dbReference type="eggNOG" id="COG0577">
    <property type="taxonomic scope" value="Bacteria"/>
</dbReference>
<evidence type="ECO:0000256" key="5">
    <source>
        <dbReference type="ARBA" id="ARBA00023136"/>
    </source>
</evidence>
<comment type="caution">
    <text evidence="8">The sequence shown here is derived from an EMBL/GenBank/DDBJ whole genome shotgun (WGS) entry which is preliminary data.</text>
</comment>
<dbReference type="GO" id="GO:0005886">
    <property type="term" value="C:plasma membrane"/>
    <property type="evidence" value="ECO:0007669"/>
    <property type="project" value="UniProtKB-SubCell"/>
</dbReference>
<feature type="transmembrane region" description="Helical" evidence="6">
    <location>
        <begin position="6"/>
        <end position="31"/>
    </location>
</feature>
<evidence type="ECO:0000313" key="9">
    <source>
        <dbReference type="Proteomes" id="UP000029641"/>
    </source>
</evidence>